<sequence>IRRTSTLLSRSLSAVVLSPPPPTTSLTPSRSFQTSAISRGIDAAAKFFGAGAAIAAVAGFGAGSGTVNPSLKQLLFSSAILGFARPGAMGPFCLMAALLPSSPCEGAISTSHGSFPCLICPVCPFSCISPGSR</sequence>
<gene>
    <name evidence="2" type="ORF">FD755_025626</name>
</gene>
<dbReference type="InterPro" id="IPR000454">
    <property type="entry name" value="ATP_synth_F0_csu"/>
</dbReference>
<keyword evidence="3" id="KW-1185">Reference proteome</keyword>
<dbReference type="GO" id="GO:0015986">
    <property type="term" value="P:proton motive force-driven ATP synthesis"/>
    <property type="evidence" value="ECO:0007669"/>
    <property type="project" value="InterPro"/>
</dbReference>
<organism evidence="2 3">
    <name type="scientific">Muntiacus reevesi</name>
    <name type="common">Reeves' muntjac</name>
    <name type="synonym">Cervus reevesi</name>
    <dbReference type="NCBI Taxonomy" id="9886"/>
    <lineage>
        <taxon>Eukaryota</taxon>
        <taxon>Metazoa</taxon>
        <taxon>Chordata</taxon>
        <taxon>Craniata</taxon>
        <taxon>Vertebrata</taxon>
        <taxon>Euteleostomi</taxon>
        <taxon>Mammalia</taxon>
        <taxon>Eutheria</taxon>
        <taxon>Laurasiatheria</taxon>
        <taxon>Artiodactyla</taxon>
        <taxon>Ruminantia</taxon>
        <taxon>Pecora</taxon>
        <taxon>Cervidae</taxon>
        <taxon>Muntiacinae</taxon>
        <taxon>Muntiacus</taxon>
    </lineage>
</organism>
<feature type="non-terminal residue" evidence="2">
    <location>
        <position position="1"/>
    </location>
</feature>
<comment type="caution">
    <text evidence="2">The sequence shown here is derived from an EMBL/GenBank/DDBJ whole genome shotgun (WGS) entry which is preliminary data.</text>
</comment>
<dbReference type="GO" id="GO:0015078">
    <property type="term" value="F:proton transmembrane transporter activity"/>
    <property type="evidence" value="ECO:0007669"/>
    <property type="project" value="InterPro"/>
</dbReference>
<dbReference type="EMBL" id="VCEB01013932">
    <property type="protein sequence ID" value="KAB0337386.1"/>
    <property type="molecule type" value="Genomic_DNA"/>
</dbReference>
<evidence type="ECO:0000313" key="3">
    <source>
        <dbReference type="Proteomes" id="UP000326062"/>
    </source>
</evidence>
<comment type="similarity">
    <text evidence="1">Belongs to the ATPase C chain family.</text>
</comment>
<dbReference type="InterPro" id="IPR038662">
    <property type="entry name" value="ATP_synth_F0_csu_sf"/>
</dbReference>
<evidence type="ECO:0000256" key="1">
    <source>
        <dbReference type="ARBA" id="ARBA00006704"/>
    </source>
</evidence>
<name>A0A5N3UL65_MUNRE</name>
<dbReference type="Gene3D" id="1.20.20.10">
    <property type="entry name" value="F1F0 ATP synthase subunit C"/>
    <property type="match status" value="1"/>
</dbReference>
<dbReference type="Proteomes" id="UP000326062">
    <property type="component" value="Unassembled WGS sequence"/>
</dbReference>
<reference evidence="2 3" key="1">
    <citation type="submission" date="2019-06" db="EMBL/GenBank/DDBJ databases">
        <title>Discovery of a novel chromosome fission-fusion reversal in muntjac.</title>
        <authorList>
            <person name="Mudd A.B."/>
            <person name="Bredeson J.V."/>
            <person name="Baum R."/>
            <person name="Hockemeyer D."/>
            <person name="Rokhsar D.S."/>
        </authorList>
    </citation>
    <scope>NUCLEOTIDE SEQUENCE [LARGE SCALE GENOMIC DNA]</scope>
    <source>
        <strain evidence="2">UCam_UCB_Mr</strain>
        <tissue evidence="2">Fibroblast cell line</tissue>
    </source>
</reference>
<dbReference type="AlphaFoldDB" id="A0A5N3UL65"/>
<dbReference type="PANTHER" id="PTHR10031">
    <property type="entry name" value="ATP SYNTHASE LIPID-BINDING PROTEIN, MITOCHONDRIAL"/>
    <property type="match status" value="1"/>
</dbReference>
<evidence type="ECO:0000313" key="2">
    <source>
        <dbReference type="EMBL" id="KAB0337386.1"/>
    </source>
</evidence>
<protein>
    <recommendedName>
        <fullName evidence="4">ATPase protein 9</fullName>
    </recommendedName>
</protein>
<dbReference type="InterPro" id="IPR035921">
    <property type="entry name" value="F/V-ATP_Csub_sf"/>
</dbReference>
<dbReference type="PANTHER" id="PTHR10031:SF0">
    <property type="entry name" value="ATPASE PROTEIN 9"/>
    <property type="match status" value="1"/>
</dbReference>
<proteinExistence type="inferred from homology"/>
<evidence type="ECO:0008006" key="4">
    <source>
        <dbReference type="Google" id="ProtNLM"/>
    </source>
</evidence>
<accession>A0A5N3UL65</accession>
<dbReference type="SUPFAM" id="SSF81333">
    <property type="entry name" value="F1F0 ATP synthase subunit C"/>
    <property type="match status" value="1"/>
</dbReference>
<dbReference type="GO" id="GO:0045259">
    <property type="term" value="C:proton-transporting ATP synthase complex"/>
    <property type="evidence" value="ECO:0007669"/>
    <property type="project" value="InterPro"/>
</dbReference>